<gene>
    <name evidence="1" type="ORF">GCM10008101_08380</name>
</gene>
<sequence length="41" mass="4485">MHALLVTDATLRATFPSDFHKRCMYASFAIASLLEDAGLEA</sequence>
<proteinExistence type="predicted"/>
<reference evidence="2" key="1">
    <citation type="journal article" date="2019" name="Int. J. Syst. Evol. Microbiol.">
        <title>The Global Catalogue of Microorganisms (GCM) 10K type strain sequencing project: providing services to taxonomists for standard genome sequencing and annotation.</title>
        <authorList>
            <consortium name="The Broad Institute Genomics Platform"/>
            <consortium name="The Broad Institute Genome Sequencing Center for Infectious Disease"/>
            <person name="Wu L."/>
            <person name="Ma J."/>
        </authorList>
    </citation>
    <scope>NUCLEOTIDE SEQUENCE [LARGE SCALE GENOMIC DNA]</scope>
    <source>
        <strain evidence="2">KCTC 22558</strain>
    </source>
</reference>
<keyword evidence="2" id="KW-1185">Reference proteome</keyword>
<protein>
    <submittedName>
        <fullName evidence="1">Uncharacterized protein</fullName>
    </submittedName>
</protein>
<accession>A0ABQ3BUI6</accession>
<comment type="caution">
    <text evidence="1">The sequence shown here is derived from an EMBL/GenBank/DDBJ whole genome shotgun (WGS) entry which is preliminary data.</text>
</comment>
<dbReference type="EMBL" id="BMXY01000001">
    <property type="protein sequence ID" value="GGZ57179.1"/>
    <property type="molecule type" value="Genomic_DNA"/>
</dbReference>
<organism evidence="1 2">
    <name type="scientific">Cognatilysobacter xinjiangensis</name>
    <dbReference type="NCBI Taxonomy" id="546892"/>
    <lineage>
        <taxon>Bacteria</taxon>
        <taxon>Pseudomonadati</taxon>
        <taxon>Pseudomonadota</taxon>
        <taxon>Gammaproteobacteria</taxon>
        <taxon>Lysobacterales</taxon>
        <taxon>Lysobacteraceae</taxon>
        <taxon>Cognatilysobacter</taxon>
    </lineage>
</organism>
<name>A0ABQ3BUI6_9GAMM</name>
<dbReference type="RefSeq" id="WP_268244850.1">
    <property type="nucleotide sequence ID" value="NZ_BMXY01000001.1"/>
</dbReference>
<dbReference type="Proteomes" id="UP000643403">
    <property type="component" value="Unassembled WGS sequence"/>
</dbReference>
<evidence type="ECO:0000313" key="1">
    <source>
        <dbReference type="EMBL" id="GGZ57179.1"/>
    </source>
</evidence>
<evidence type="ECO:0000313" key="2">
    <source>
        <dbReference type="Proteomes" id="UP000643403"/>
    </source>
</evidence>